<evidence type="ECO:0000313" key="10">
    <source>
        <dbReference type="EMBL" id="MFD0929886.1"/>
    </source>
</evidence>
<keyword evidence="4" id="KW-0227">DNA damage</keyword>
<comment type="caution">
    <text evidence="10">The sequence shown here is derived from an EMBL/GenBank/DDBJ whole genome shotgun (WGS) entry which is preliminary data.</text>
</comment>
<dbReference type="NCBIfam" id="NF006592">
    <property type="entry name" value="PRK09125.1"/>
    <property type="match status" value="1"/>
</dbReference>
<evidence type="ECO:0000256" key="5">
    <source>
        <dbReference type="ARBA" id="ARBA00023204"/>
    </source>
</evidence>
<feature type="signal peptide" evidence="7">
    <location>
        <begin position="1"/>
        <end position="23"/>
    </location>
</feature>
<dbReference type="Proteomes" id="UP001597106">
    <property type="component" value="Unassembled WGS sequence"/>
</dbReference>
<evidence type="ECO:0000256" key="6">
    <source>
        <dbReference type="ARBA" id="ARBA00034003"/>
    </source>
</evidence>
<keyword evidence="3" id="KW-0235">DNA replication</keyword>
<organism evidence="10 11">
    <name type="scientific">Methylophilus glucosoxydans</name>
    <dbReference type="NCBI Taxonomy" id="752553"/>
    <lineage>
        <taxon>Bacteria</taxon>
        <taxon>Pseudomonadati</taxon>
        <taxon>Pseudomonadota</taxon>
        <taxon>Betaproteobacteria</taxon>
        <taxon>Nitrosomonadales</taxon>
        <taxon>Methylophilaceae</taxon>
        <taxon>Methylophilus</taxon>
    </lineage>
</organism>
<keyword evidence="5" id="KW-0234">DNA repair</keyword>
<evidence type="ECO:0000313" key="11">
    <source>
        <dbReference type="Proteomes" id="UP001597106"/>
    </source>
</evidence>
<name>A0ABW3GGY5_9PROT</name>
<accession>A0ABW3GGY5</accession>
<evidence type="ECO:0000259" key="8">
    <source>
        <dbReference type="Pfam" id="PF01068"/>
    </source>
</evidence>
<keyword evidence="11" id="KW-1185">Reference proteome</keyword>
<dbReference type="Pfam" id="PF14743">
    <property type="entry name" value="DNA_ligase_OB_2"/>
    <property type="match status" value="1"/>
</dbReference>
<dbReference type="Gene3D" id="2.40.50.140">
    <property type="entry name" value="Nucleic acid-binding proteins"/>
    <property type="match status" value="1"/>
</dbReference>
<dbReference type="Pfam" id="PF01068">
    <property type="entry name" value="DNA_ligase_A_M"/>
    <property type="match status" value="1"/>
</dbReference>
<dbReference type="InterPro" id="IPR012310">
    <property type="entry name" value="DNA_ligase_ATP-dep_cent"/>
</dbReference>
<dbReference type="Gene3D" id="3.30.1490.70">
    <property type="match status" value="1"/>
</dbReference>
<evidence type="ECO:0000256" key="3">
    <source>
        <dbReference type="ARBA" id="ARBA00022705"/>
    </source>
</evidence>
<feature type="chain" id="PRO_5045889956" evidence="7">
    <location>
        <begin position="24"/>
        <end position="280"/>
    </location>
</feature>
<dbReference type="Gene3D" id="3.30.470.30">
    <property type="entry name" value="DNA ligase/mRNA capping enzyme"/>
    <property type="match status" value="1"/>
</dbReference>
<feature type="domain" description="DNA ligase OB-like" evidence="9">
    <location>
        <begin position="212"/>
        <end position="277"/>
    </location>
</feature>
<dbReference type="InterPro" id="IPR050326">
    <property type="entry name" value="NAD_dep_DNA_ligaseB"/>
</dbReference>
<dbReference type="PANTHER" id="PTHR47810">
    <property type="entry name" value="DNA LIGASE"/>
    <property type="match status" value="1"/>
</dbReference>
<dbReference type="CDD" id="cd08041">
    <property type="entry name" value="OBF_kDNA_ligase_like"/>
    <property type="match status" value="1"/>
</dbReference>
<dbReference type="RefSeq" id="WP_379075776.1">
    <property type="nucleotide sequence ID" value="NZ_JBHTJW010000002.1"/>
</dbReference>
<reference evidence="11" key="1">
    <citation type="journal article" date="2019" name="Int. J. Syst. Evol. Microbiol.">
        <title>The Global Catalogue of Microorganisms (GCM) 10K type strain sequencing project: providing services to taxonomists for standard genome sequencing and annotation.</title>
        <authorList>
            <consortium name="The Broad Institute Genomics Platform"/>
            <consortium name="The Broad Institute Genome Sequencing Center for Infectious Disease"/>
            <person name="Wu L."/>
            <person name="Ma J."/>
        </authorList>
    </citation>
    <scope>NUCLEOTIDE SEQUENCE [LARGE SCALE GENOMIC DNA]</scope>
    <source>
        <strain evidence="11">CCUG 59685</strain>
    </source>
</reference>
<proteinExistence type="predicted"/>
<dbReference type="InterPro" id="IPR012340">
    <property type="entry name" value="NA-bd_OB-fold"/>
</dbReference>
<keyword evidence="7" id="KW-0732">Signal</keyword>
<comment type="cofactor">
    <cofactor evidence="1">
        <name>a divalent metal cation</name>
        <dbReference type="ChEBI" id="CHEBI:60240"/>
    </cofactor>
</comment>
<gene>
    <name evidence="10" type="ORF">ACFQ1T_08855</name>
</gene>
<dbReference type="InterPro" id="IPR029319">
    <property type="entry name" value="DNA_ligase_OB"/>
</dbReference>
<keyword evidence="2 10" id="KW-0436">Ligase</keyword>
<evidence type="ECO:0000256" key="1">
    <source>
        <dbReference type="ARBA" id="ARBA00001968"/>
    </source>
</evidence>
<dbReference type="PANTHER" id="PTHR47810:SF1">
    <property type="entry name" value="DNA LIGASE B"/>
    <property type="match status" value="1"/>
</dbReference>
<evidence type="ECO:0000259" key="9">
    <source>
        <dbReference type="Pfam" id="PF14743"/>
    </source>
</evidence>
<dbReference type="EMBL" id="JBHTJW010000002">
    <property type="protein sequence ID" value="MFD0929886.1"/>
    <property type="molecule type" value="Genomic_DNA"/>
</dbReference>
<dbReference type="EC" id="6.5.1.1" evidence="10"/>
<protein>
    <submittedName>
        <fullName evidence="10">DNA ligase</fullName>
        <ecNumber evidence="10">6.5.1.1</ecNumber>
    </submittedName>
</protein>
<dbReference type="SUPFAM" id="SSF56091">
    <property type="entry name" value="DNA ligase/mRNA capping enzyme, catalytic domain"/>
    <property type="match status" value="1"/>
</dbReference>
<dbReference type="SUPFAM" id="SSF50249">
    <property type="entry name" value="Nucleic acid-binding proteins"/>
    <property type="match status" value="1"/>
</dbReference>
<comment type="catalytic activity">
    <reaction evidence="6">
        <text>ATP + (deoxyribonucleotide)n-3'-hydroxyl + 5'-phospho-(deoxyribonucleotide)m = (deoxyribonucleotide)n+m + AMP + diphosphate.</text>
        <dbReference type="EC" id="6.5.1.1"/>
    </reaction>
</comment>
<dbReference type="CDD" id="cd07896">
    <property type="entry name" value="Adenylation_kDNA_ligase_like"/>
    <property type="match status" value="1"/>
</dbReference>
<evidence type="ECO:0000256" key="2">
    <source>
        <dbReference type="ARBA" id="ARBA00022598"/>
    </source>
</evidence>
<feature type="domain" description="ATP-dependent DNA ligase family profile" evidence="8">
    <location>
        <begin position="43"/>
        <end position="198"/>
    </location>
</feature>
<dbReference type="GO" id="GO:0003910">
    <property type="term" value="F:DNA ligase (ATP) activity"/>
    <property type="evidence" value="ECO:0007669"/>
    <property type="project" value="UniProtKB-EC"/>
</dbReference>
<evidence type="ECO:0000256" key="7">
    <source>
        <dbReference type="SAM" id="SignalP"/>
    </source>
</evidence>
<evidence type="ECO:0000256" key="4">
    <source>
        <dbReference type="ARBA" id="ARBA00022763"/>
    </source>
</evidence>
<sequence>MMIWMRICFLLWLISQPGMPAYAQVPEILLAQVYHEGIAVNDYLVSEKLDGIRAVWDGKQLISRQGHPIHAPAWFVQKFPQQPLDGELWIARAQFERLSATVRRAQPDEAEWRHVAYYVFELPMAPGTFTQRAQHIEQLVKRQQSPYLKAIKQFRVADAAALKRTLDWVVARKGEGLMLHQADAPYLTGRSHVLLKLKPQLDAEAKVIAYVPGKGKYQGKMGALLVETAQGIRFKLGTGFKDSDRANPPPIGSQVTYSYRDLTKNGKPKFARFVRVRPPE</sequence>